<dbReference type="RefSeq" id="WP_207854923.1">
    <property type="nucleotide sequence ID" value="NZ_JAFVMG010000013.1"/>
</dbReference>
<dbReference type="InterPro" id="IPR003004">
    <property type="entry name" value="GspF/PilC"/>
</dbReference>
<evidence type="ECO:0000256" key="3">
    <source>
        <dbReference type="ARBA" id="ARBA00022475"/>
    </source>
</evidence>
<comment type="caution">
    <text evidence="9">The sequence shown here is derived from an EMBL/GenBank/DDBJ whole genome shotgun (WGS) entry which is preliminary data.</text>
</comment>
<keyword evidence="10" id="KW-1185">Reference proteome</keyword>
<dbReference type="Pfam" id="PF00482">
    <property type="entry name" value="T2SSF"/>
    <property type="match status" value="1"/>
</dbReference>
<feature type="transmembrane region" description="Helical" evidence="7">
    <location>
        <begin position="180"/>
        <end position="206"/>
    </location>
</feature>
<feature type="transmembrane region" description="Helical" evidence="7">
    <location>
        <begin position="343"/>
        <end position="363"/>
    </location>
</feature>
<evidence type="ECO:0000256" key="5">
    <source>
        <dbReference type="ARBA" id="ARBA00022989"/>
    </source>
</evidence>
<evidence type="ECO:0000256" key="2">
    <source>
        <dbReference type="ARBA" id="ARBA00005745"/>
    </source>
</evidence>
<evidence type="ECO:0000256" key="4">
    <source>
        <dbReference type="ARBA" id="ARBA00022692"/>
    </source>
</evidence>
<dbReference type="PANTHER" id="PTHR30012">
    <property type="entry name" value="GENERAL SECRETION PATHWAY PROTEIN"/>
    <property type="match status" value="1"/>
</dbReference>
<protein>
    <submittedName>
        <fullName evidence="9">Type II secretion system F family protein</fullName>
    </submittedName>
</protein>
<comment type="subcellular location">
    <subcellularLocation>
        <location evidence="1">Cell membrane</location>
        <topology evidence="1">Multi-pass membrane protein</topology>
    </subcellularLocation>
</comment>
<dbReference type="InterPro" id="IPR042094">
    <property type="entry name" value="T2SS_GspF_sf"/>
</dbReference>
<dbReference type="PANTHER" id="PTHR30012:SF0">
    <property type="entry name" value="TYPE II SECRETION SYSTEM PROTEIN F-RELATED"/>
    <property type="match status" value="1"/>
</dbReference>
<dbReference type="Gene3D" id="1.20.81.30">
    <property type="entry name" value="Type II secretion system (T2SS), domain F"/>
    <property type="match status" value="1"/>
</dbReference>
<name>A0ABS3LNU2_9PROT</name>
<dbReference type="InterPro" id="IPR018076">
    <property type="entry name" value="T2SS_GspF_dom"/>
</dbReference>
<dbReference type="EMBL" id="JAFVMG010000013">
    <property type="protein sequence ID" value="MBO1329048.1"/>
    <property type="molecule type" value="Genomic_DNA"/>
</dbReference>
<sequence>MAIEILFDDAPGEDSEGRLGLWLDQRIGFSLGRRLALYQNLARKLRQNEMINRVLLRRAEQAGKFGNRWEARMLRRIERLLTDEGASFAYTLQPFVPDDEFTMLLSGEQADDLPSALDMICDTRTRVAGLAREFRTAWVEPLLYVIMAVAALAITARFALPKIEQGLRESGTSSAALSLMLSLSQIGTVPATIASFAGLAGIFLAIRWSLPRMTGRLRVWLEYIPPWSIYRDMHGYLWICSFLAQCKIGIADVDALENQAQDSRSPWLRSRLNTVQALMVNEGVTLPRAMELSGLNFPSPEIIREIDDIWGDEGDYDTLLTQSRLWVDRIEDRTRTQIKVMRGVTTISAILLVGLIMLLEIQIGQDSLPH</sequence>
<keyword evidence="4 7" id="KW-0812">Transmembrane</keyword>
<evidence type="ECO:0000313" key="10">
    <source>
        <dbReference type="Proteomes" id="UP000664399"/>
    </source>
</evidence>
<evidence type="ECO:0000259" key="8">
    <source>
        <dbReference type="Pfam" id="PF00482"/>
    </source>
</evidence>
<evidence type="ECO:0000256" key="7">
    <source>
        <dbReference type="SAM" id="Phobius"/>
    </source>
</evidence>
<evidence type="ECO:0000256" key="1">
    <source>
        <dbReference type="ARBA" id="ARBA00004651"/>
    </source>
</evidence>
<feature type="transmembrane region" description="Helical" evidence="7">
    <location>
        <begin position="142"/>
        <end position="160"/>
    </location>
</feature>
<keyword evidence="6 7" id="KW-0472">Membrane</keyword>
<keyword evidence="3" id="KW-1003">Cell membrane</keyword>
<feature type="domain" description="Type II secretion system protein GspF" evidence="8">
    <location>
        <begin position="39"/>
        <end position="158"/>
    </location>
</feature>
<proteinExistence type="inferred from homology"/>
<organism evidence="9 10">
    <name type="scientific">Acetobacter suratthaniensis</name>
    <dbReference type="NCBI Taxonomy" id="1502841"/>
    <lineage>
        <taxon>Bacteria</taxon>
        <taxon>Pseudomonadati</taxon>
        <taxon>Pseudomonadota</taxon>
        <taxon>Alphaproteobacteria</taxon>
        <taxon>Acetobacterales</taxon>
        <taxon>Acetobacteraceae</taxon>
        <taxon>Acetobacter</taxon>
    </lineage>
</organism>
<evidence type="ECO:0000256" key="6">
    <source>
        <dbReference type="ARBA" id="ARBA00023136"/>
    </source>
</evidence>
<reference evidence="9 10" key="1">
    <citation type="submission" date="2021-03" db="EMBL/GenBank/DDBJ databases">
        <title>The complete genome sequence of Acetobacter suratthaniensis TBRC 1719.</title>
        <authorList>
            <person name="Charoenyingcharoen P."/>
            <person name="Yukphan P."/>
        </authorList>
    </citation>
    <scope>NUCLEOTIDE SEQUENCE [LARGE SCALE GENOMIC DNA]</scope>
    <source>
        <strain evidence="9 10">TBRC 1719</strain>
    </source>
</reference>
<dbReference type="Proteomes" id="UP000664399">
    <property type="component" value="Unassembled WGS sequence"/>
</dbReference>
<comment type="similarity">
    <text evidence="2">Belongs to the GSP F family.</text>
</comment>
<accession>A0ABS3LNU2</accession>
<evidence type="ECO:0000313" key="9">
    <source>
        <dbReference type="EMBL" id="MBO1329048.1"/>
    </source>
</evidence>
<gene>
    <name evidence="9" type="ORF">J2D75_11260</name>
</gene>
<keyword evidence="5 7" id="KW-1133">Transmembrane helix</keyword>